<dbReference type="AlphaFoldDB" id="A0A382J116"/>
<dbReference type="GO" id="GO:0046872">
    <property type="term" value="F:metal ion binding"/>
    <property type="evidence" value="ECO:0007669"/>
    <property type="project" value="UniProtKB-KW"/>
</dbReference>
<dbReference type="InterPro" id="IPR002467">
    <property type="entry name" value="Pept_M24A_MAP1"/>
</dbReference>
<evidence type="ECO:0000256" key="4">
    <source>
        <dbReference type="ARBA" id="ARBA00022801"/>
    </source>
</evidence>
<dbReference type="SUPFAM" id="SSF55920">
    <property type="entry name" value="Creatinase/aminopeptidase"/>
    <property type="match status" value="1"/>
</dbReference>
<proteinExistence type="inferred from homology"/>
<protein>
    <recommendedName>
        <fullName evidence="5">Peptidase M24 domain-containing protein</fullName>
    </recommendedName>
</protein>
<organism evidence="6">
    <name type="scientific">marine metagenome</name>
    <dbReference type="NCBI Taxonomy" id="408172"/>
    <lineage>
        <taxon>unclassified sequences</taxon>
        <taxon>metagenomes</taxon>
        <taxon>ecological metagenomes</taxon>
    </lineage>
</organism>
<dbReference type="InterPro" id="IPR001714">
    <property type="entry name" value="Pept_M24_MAP"/>
</dbReference>
<keyword evidence="3" id="KW-0479">Metal-binding</keyword>
<dbReference type="NCBIfam" id="TIGR00500">
    <property type="entry name" value="met_pdase_I"/>
    <property type="match status" value="1"/>
</dbReference>
<dbReference type="PANTHER" id="PTHR43330:SF27">
    <property type="entry name" value="METHIONINE AMINOPEPTIDASE"/>
    <property type="match status" value="1"/>
</dbReference>
<evidence type="ECO:0000256" key="2">
    <source>
        <dbReference type="ARBA" id="ARBA00022670"/>
    </source>
</evidence>
<evidence type="ECO:0000313" key="6">
    <source>
        <dbReference type="EMBL" id="SVC05309.1"/>
    </source>
</evidence>
<accession>A0A382J116</accession>
<dbReference type="Gene3D" id="3.90.230.10">
    <property type="entry name" value="Creatinase/methionine aminopeptidase superfamily"/>
    <property type="match status" value="1"/>
</dbReference>
<dbReference type="GO" id="GO:0070006">
    <property type="term" value="F:metalloaminopeptidase activity"/>
    <property type="evidence" value="ECO:0007669"/>
    <property type="project" value="InterPro"/>
</dbReference>
<dbReference type="HAMAP" id="MF_01974">
    <property type="entry name" value="MetAP_1"/>
    <property type="match status" value="1"/>
</dbReference>
<sequence>MISYKNPEEIEKMQAAGQLVAETHRMVRDTVEPGLSTLDLDVLIRDFVLERGGQLLFYRYKGFPANSCISINEEVVHGIPRERRKLKSGDIASVDIGVKLKGYCGDSAWTYKVGEIDEQAATLMAVGEESLSRGIAVCRPGGKISDIGRAIQTYVEGEGYHVVKKYVGHGVGVELHEDPQVPNYVDRSILLQDPDLREGLVIAIEPMVNLGTEDTEVLNDGWTVVTKDRGLSVHFEHTVAITVEGPKILTQCGPSEN</sequence>
<dbReference type="CDD" id="cd01086">
    <property type="entry name" value="MetAP1"/>
    <property type="match status" value="1"/>
</dbReference>
<dbReference type="GO" id="GO:0005829">
    <property type="term" value="C:cytosol"/>
    <property type="evidence" value="ECO:0007669"/>
    <property type="project" value="TreeGrafter"/>
</dbReference>
<dbReference type="EMBL" id="UINC01070848">
    <property type="protein sequence ID" value="SVC05309.1"/>
    <property type="molecule type" value="Genomic_DNA"/>
</dbReference>
<dbReference type="InterPro" id="IPR000994">
    <property type="entry name" value="Pept_M24"/>
</dbReference>
<dbReference type="PROSITE" id="PS00680">
    <property type="entry name" value="MAP_1"/>
    <property type="match status" value="1"/>
</dbReference>
<evidence type="ECO:0000259" key="5">
    <source>
        <dbReference type="Pfam" id="PF00557"/>
    </source>
</evidence>
<keyword evidence="1" id="KW-0031">Aminopeptidase</keyword>
<evidence type="ECO:0000256" key="1">
    <source>
        <dbReference type="ARBA" id="ARBA00022438"/>
    </source>
</evidence>
<gene>
    <name evidence="6" type="ORF">METZ01_LOCUS258163</name>
</gene>
<dbReference type="Pfam" id="PF00557">
    <property type="entry name" value="Peptidase_M24"/>
    <property type="match status" value="1"/>
</dbReference>
<dbReference type="InterPro" id="IPR036005">
    <property type="entry name" value="Creatinase/aminopeptidase-like"/>
</dbReference>
<name>A0A382J116_9ZZZZ</name>
<evidence type="ECO:0000256" key="3">
    <source>
        <dbReference type="ARBA" id="ARBA00022723"/>
    </source>
</evidence>
<keyword evidence="4" id="KW-0378">Hydrolase</keyword>
<reference evidence="6" key="1">
    <citation type="submission" date="2018-05" db="EMBL/GenBank/DDBJ databases">
        <authorList>
            <person name="Lanie J.A."/>
            <person name="Ng W.-L."/>
            <person name="Kazmierczak K.M."/>
            <person name="Andrzejewski T.M."/>
            <person name="Davidsen T.M."/>
            <person name="Wayne K.J."/>
            <person name="Tettelin H."/>
            <person name="Glass J.I."/>
            <person name="Rusch D."/>
            <person name="Podicherti R."/>
            <person name="Tsui H.-C.T."/>
            <person name="Winkler M.E."/>
        </authorList>
    </citation>
    <scope>NUCLEOTIDE SEQUENCE</scope>
</reference>
<dbReference type="PANTHER" id="PTHR43330">
    <property type="entry name" value="METHIONINE AMINOPEPTIDASE"/>
    <property type="match status" value="1"/>
</dbReference>
<dbReference type="GO" id="GO:0006508">
    <property type="term" value="P:proteolysis"/>
    <property type="evidence" value="ECO:0007669"/>
    <property type="project" value="UniProtKB-KW"/>
</dbReference>
<keyword evidence="2" id="KW-0645">Protease</keyword>
<feature type="domain" description="Peptidase M24" evidence="5">
    <location>
        <begin position="11"/>
        <end position="242"/>
    </location>
</feature>
<dbReference type="PRINTS" id="PR00599">
    <property type="entry name" value="MAPEPTIDASE"/>
</dbReference>